<dbReference type="InterPro" id="IPR019811">
    <property type="entry name" value="HDH_CS"/>
</dbReference>
<protein>
    <recommendedName>
        <fullName evidence="6 13">Homoserine dehydrogenase</fullName>
        <ecNumber evidence="5 13">1.1.1.3</ecNumber>
    </recommendedName>
</protein>
<dbReference type="GO" id="GO:0004412">
    <property type="term" value="F:homoserine dehydrogenase activity"/>
    <property type="evidence" value="ECO:0007669"/>
    <property type="project" value="UniProtKB-EC"/>
</dbReference>
<dbReference type="Gene3D" id="3.30.360.10">
    <property type="entry name" value="Dihydrodipicolinate Reductase, domain 2"/>
    <property type="match status" value="1"/>
</dbReference>
<dbReference type="SUPFAM" id="SSF55021">
    <property type="entry name" value="ACT-like"/>
    <property type="match status" value="1"/>
</dbReference>
<evidence type="ECO:0000256" key="1">
    <source>
        <dbReference type="ARBA" id="ARBA00001920"/>
    </source>
</evidence>
<evidence type="ECO:0000256" key="10">
    <source>
        <dbReference type="ARBA" id="ARBA00023002"/>
    </source>
</evidence>
<evidence type="ECO:0000256" key="8">
    <source>
        <dbReference type="ARBA" id="ARBA00022697"/>
    </source>
</evidence>
<evidence type="ECO:0000256" key="5">
    <source>
        <dbReference type="ARBA" id="ARBA00013213"/>
    </source>
</evidence>
<evidence type="ECO:0000256" key="12">
    <source>
        <dbReference type="ARBA" id="ARBA00048841"/>
    </source>
</evidence>
<evidence type="ECO:0000313" key="17">
    <source>
        <dbReference type="Proteomes" id="UP001597221"/>
    </source>
</evidence>
<dbReference type="InterPro" id="IPR045865">
    <property type="entry name" value="ACT-like_dom_sf"/>
</dbReference>
<keyword evidence="11 13" id="KW-0486">Methionine biosynthesis</keyword>
<dbReference type="PIRSF" id="PIRSF000098">
    <property type="entry name" value="Homoser_dehydrog"/>
    <property type="match status" value="1"/>
</dbReference>
<feature type="domain" description="ACT" evidence="15">
    <location>
        <begin position="351"/>
        <end position="426"/>
    </location>
</feature>
<dbReference type="EMBL" id="JBHUDE010000028">
    <property type="protein sequence ID" value="MFD1607160.1"/>
    <property type="molecule type" value="Genomic_DNA"/>
</dbReference>
<evidence type="ECO:0000256" key="4">
    <source>
        <dbReference type="ARBA" id="ARBA00006753"/>
    </source>
</evidence>
<evidence type="ECO:0000256" key="13">
    <source>
        <dbReference type="RuleBase" id="RU000579"/>
    </source>
</evidence>
<dbReference type="PANTHER" id="PTHR43331:SF1">
    <property type="entry name" value="HOMOSERINE DEHYDROGENASE"/>
    <property type="match status" value="1"/>
</dbReference>
<accession>A0ABW4HR47</accession>
<dbReference type="SUPFAM" id="SSF51735">
    <property type="entry name" value="NAD(P)-binding Rossmann-fold domains"/>
    <property type="match status" value="1"/>
</dbReference>
<name>A0ABW4HR47_9BACI</name>
<comment type="pathway">
    <text evidence="2 13">Amino-acid biosynthesis; L-threonine biosynthesis; L-threonine from L-aspartate: step 3/5.</text>
</comment>
<comment type="catalytic activity">
    <reaction evidence="12">
        <text>L-homoserine + NADP(+) = L-aspartate 4-semialdehyde + NADPH + H(+)</text>
        <dbReference type="Rhea" id="RHEA:15761"/>
        <dbReference type="ChEBI" id="CHEBI:15378"/>
        <dbReference type="ChEBI" id="CHEBI:57476"/>
        <dbReference type="ChEBI" id="CHEBI:57783"/>
        <dbReference type="ChEBI" id="CHEBI:58349"/>
        <dbReference type="ChEBI" id="CHEBI:537519"/>
        <dbReference type="EC" id="1.1.1.3"/>
    </reaction>
    <physiologicalReaction direction="right-to-left" evidence="12">
        <dbReference type="Rhea" id="RHEA:15763"/>
    </physiologicalReaction>
</comment>
<dbReference type="RefSeq" id="WP_251513430.1">
    <property type="nucleotide sequence ID" value="NZ_JAMBON010000011.1"/>
</dbReference>
<keyword evidence="8 13" id="KW-0791">Threonine biosynthesis</keyword>
<organism evidence="16 17">
    <name type="scientific">Oceanobacillus luteolus</name>
    <dbReference type="NCBI Taxonomy" id="1274358"/>
    <lineage>
        <taxon>Bacteria</taxon>
        <taxon>Bacillati</taxon>
        <taxon>Bacillota</taxon>
        <taxon>Bacilli</taxon>
        <taxon>Bacillales</taxon>
        <taxon>Bacillaceae</taxon>
        <taxon>Oceanobacillus</taxon>
    </lineage>
</organism>
<evidence type="ECO:0000256" key="14">
    <source>
        <dbReference type="RuleBase" id="RU004171"/>
    </source>
</evidence>
<proteinExistence type="inferred from homology"/>
<evidence type="ECO:0000256" key="6">
    <source>
        <dbReference type="ARBA" id="ARBA00013376"/>
    </source>
</evidence>
<dbReference type="Pfam" id="PF03447">
    <property type="entry name" value="NAD_binding_3"/>
    <property type="match status" value="1"/>
</dbReference>
<dbReference type="PROSITE" id="PS01042">
    <property type="entry name" value="HOMOSER_DHGENASE"/>
    <property type="match status" value="1"/>
</dbReference>
<dbReference type="InterPro" id="IPR016204">
    <property type="entry name" value="HDH"/>
</dbReference>
<dbReference type="SUPFAM" id="SSF55347">
    <property type="entry name" value="Glyceraldehyde-3-phosphate dehydrogenase-like, C-terminal domain"/>
    <property type="match status" value="1"/>
</dbReference>
<dbReference type="PANTHER" id="PTHR43331">
    <property type="entry name" value="HOMOSERINE DEHYDROGENASE"/>
    <property type="match status" value="1"/>
</dbReference>
<dbReference type="Gene3D" id="3.40.50.720">
    <property type="entry name" value="NAD(P)-binding Rossmann-like Domain"/>
    <property type="match status" value="1"/>
</dbReference>
<keyword evidence="7 13" id="KW-0028">Amino-acid biosynthesis</keyword>
<keyword evidence="10 13" id="KW-0560">Oxidoreductase</keyword>
<evidence type="ECO:0000256" key="11">
    <source>
        <dbReference type="ARBA" id="ARBA00023167"/>
    </source>
</evidence>
<gene>
    <name evidence="16" type="ORF">ACFSBH_05795</name>
</gene>
<keyword evidence="9 13" id="KW-0521">NADP</keyword>
<dbReference type="InterPro" id="IPR036291">
    <property type="entry name" value="NAD(P)-bd_dom_sf"/>
</dbReference>
<evidence type="ECO:0000256" key="7">
    <source>
        <dbReference type="ARBA" id="ARBA00022605"/>
    </source>
</evidence>
<dbReference type="InterPro" id="IPR001342">
    <property type="entry name" value="HDH_cat"/>
</dbReference>
<keyword evidence="17" id="KW-1185">Reference proteome</keyword>
<dbReference type="Gene3D" id="3.30.70.260">
    <property type="match status" value="1"/>
</dbReference>
<evidence type="ECO:0000256" key="2">
    <source>
        <dbReference type="ARBA" id="ARBA00005056"/>
    </source>
</evidence>
<evidence type="ECO:0000256" key="3">
    <source>
        <dbReference type="ARBA" id="ARBA00005062"/>
    </source>
</evidence>
<dbReference type="EC" id="1.1.1.3" evidence="5 13"/>
<sequence>MVKKVSIGLLGLGVVGSGVVHIINNHQEKLKHQLGVPIEVKRVLVRNLEKAREVDVNPALLTSNPDDVLNDPDINVVIEVMGGVDITKEYILQAFSAGKHVVSANKDLVALHGPELHAAAEKNKCDFYYEASVAGGIPILRGITDGLASDRIERVMGIVNGTTNYILTKMAEEGTSYGDALKQAQELGFAEADPTADVEGLDAARKMAILGRLAFSTPVDLKDVTVTGISQVSTEDIKNGSELGYTMKLIGYADFEDGQLEVHVMPTFLSNDHPLASVKNEYNAVYVYGKAVGETMFYGPGAGSLPTATAIVSDLVNVVKNIRLGVTGEQVVKNYHNKALKTPSERFSQYYLRLNVKDEAGVFSQLSKIFHEQEISLKRIIQRPNKKEKSAEIIVITHQTSEENFTKLLDKVQNLPVLKEISSYYRVEGDGVE</sequence>
<evidence type="ECO:0000313" key="16">
    <source>
        <dbReference type="EMBL" id="MFD1607160.1"/>
    </source>
</evidence>
<comment type="pathway">
    <text evidence="3 13">Amino-acid biosynthesis; L-methionine biosynthesis via de novo pathway; L-homoserine from L-aspartate: step 3/3.</text>
</comment>
<comment type="cofactor">
    <cofactor evidence="1">
        <name>a metal cation</name>
        <dbReference type="ChEBI" id="CHEBI:25213"/>
    </cofactor>
</comment>
<dbReference type="InterPro" id="IPR005106">
    <property type="entry name" value="Asp/hSer_DH_NAD-bd"/>
</dbReference>
<dbReference type="Proteomes" id="UP001597221">
    <property type="component" value="Unassembled WGS sequence"/>
</dbReference>
<evidence type="ECO:0000259" key="15">
    <source>
        <dbReference type="PROSITE" id="PS51671"/>
    </source>
</evidence>
<dbReference type="Pfam" id="PF00742">
    <property type="entry name" value="Homoserine_dh"/>
    <property type="match status" value="1"/>
</dbReference>
<dbReference type="CDD" id="cd04881">
    <property type="entry name" value="ACT_HSDH-Hom"/>
    <property type="match status" value="1"/>
</dbReference>
<comment type="similarity">
    <text evidence="4 14">Belongs to the homoserine dehydrogenase family.</text>
</comment>
<dbReference type="NCBIfam" id="NF004976">
    <property type="entry name" value="PRK06349.1"/>
    <property type="match status" value="1"/>
</dbReference>
<dbReference type="PROSITE" id="PS51671">
    <property type="entry name" value="ACT"/>
    <property type="match status" value="1"/>
</dbReference>
<dbReference type="Pfam" id="PF01842">
    <property type="entry name" value="ACT"/>
    <property type="match status" value="1"/>
</dbReference>
<evidence type="ECO:0000256" key="9">
    <source>
        <dbReference type="ARBA" id="ARBA00022857"/>
    </source>
</evidence>
<reference evidence="17" key="1">
    <citation type="journal article" date="2019" name="Int. J. Syst. Evol. Microbiol.">
        <title>The Global Catalogue of Microorganisms (GCM) 10K type strain sequencing project: providing services to taxonomists for standard genome sequencing and annotation.</title>
        <authorList>
            <consortium name="The Broad Institute Genomics Platform"/>
            <consortium name="The Broad Institute Genome Sequencing Center for Infectious Disease"/>
            <person name="Wu L."/>
            <person name="Ma J."/>
        </authorList>
    </citation>
    <scope>NUCLEOTIDE SEQUENCE [LARGE SCALE GENOMIC DNA]</scope>
    <source>
        <strain evidence="17">CGMCC 1.12376</strain>
    </source>
</reference>
<comment type="caution">
    <text evidence="16">The sequence shown here is derived from an EMBL/GenBank/DDBJ whole genome shotgun (WGS) entry which is preliminary data.</text>
</comment>
<dbReference type="InterPro" id="IPR002912">
    <property type="entry name" value="ACT_dom"/>
</dbReference>